<dbReference type="InterPro" id="IPR045407">
    <property type="entry name" value="DUF6512"/>
</dbReference>
<feature type="transmembrane region" description="Helical" evidence="1">
    <location>
        <begin position="53"/>
        <end position="71"/>
    </location>
</feature>
<evidence type="ECO:0000313" key="2">
    <source>
        <dbReference type="EMBL" id="MBC8535282.1"/>
    </source>
</evidence>
<feature type="transmembrane region" description="Helical" evidence="1">
    <location>
        <begin position="142"/>
        <end position="161"/>
    </location>
</feature>
<dbReference type="Proteomes" id="UP000620366">
    <property type="component" value="Unassembled WGS sequence"/>
</dbReference>
<feature type="transmembrane region" description="Helical" evidence="1">
    <location>
        <begin position="110"/>
        <end position="130"/>
    </location>
</feature>
<sequence length="185" mass="20755">MTKADQKTLWTLECVGIGFGVLSAFLLHFLYGWCGFSPVVGFFSPVNESVFEHTKLVFFPYLLFALFEYLLLRRRGVVPCGFFETKSAGAMLAVVLTVSIYYLYSGILGTNLLVFDILIALGAVFCSYRFSCRRLHDGAPACGRAAAFIAVSLTLLCYFVFTYRPPEIGLFFDPMHFAYGPYPYV</sequence>
<dbReference type="RefSeq" id="WP_249298916.1">
    <property type="nucleotide sequence ID" value="NZ_JACRSP010000001.1"/>
</dbReference>
<name>A0A926DCD4_9FIRM</name>
<evidence type="ECO:0000256" key="1">
    <source>
        <dbReference type="SAM" id="Phobius"/>
    </source>
</evidence>
<accession>A0A926DCD4</accession>
<organism evidence="2 3">
    <name type="scientific">Feifania hominis</name>
    <dbReference type="NCBI Taxonomy" id="2763660"/>
    <lineage>
        <taxon>Bacteria</taxon>
        <taxon>Bacillati</taxon>
        <taxon>Bacillota</taxon>
        <taxon>Clostridia</taxon>
        <taxon>Eubacteriales</taxon>
        <taxon>Feifaniaceae</taxon>
        <taxon>Feifania</taxon>
    </lineage>
</organism>
<gene>
    <name evidence="2" type="ORF">H8695_01035</name>
</gene>
<keyword evidence="1" id="KW-0812">Transmembrane</keyword>
<protein>
    <submittedName>
        <fullName evidence="2">Uncharacterized protein</fullName>
    </submittedName>
</protein>
<keyword evidence="1" id="KW-1133">Transmembrane helix</keyword>
<dbReference type="Pfam" id="PF20122">
    <property type="entry name" value="DUF6512"/>
    <property type="match status" value="1"/>
</dbReference>
<dbReference type="EMBL" id="JACRSP010000001">
    <property type="protein sequence ID" value="MBC8535282.1"/>
    <property type="molecule type" value="Genomic_DNA"/>
</dbReference>
<keyword evidence="3" id="KW-1185">Reference proteome</keyword>
<evidence type="ECO:0000313" key="3">
    <source>
        <dbReference type="Proteomes" id="UP000620366"/>
    </source>
</evidence>
<keyword evidence="1" id="KW-0472">Membrane</keyword>
<feature type="transmembrane region" description="Helical" evidence="1">
    <location>
        <begin position="83"/>
        <end position="104"/>
    </location>
</feature>
<proteinExistence type="predicted"/>
<dbReference type="AlphaFoldDB" id="A0A926DCD4"/>
<feature type="transmembrane region" description="Helical" evidence="1">
    <location>
        <begin position="12"/>
        <end position="33"/>
    </location>
</feature>
<reference evidence="2" key="1">
    <citation type="submission" date="2020-08" db="EMBL/GenBank/DDBJ databases">
        <title>Genome public.</title>
        <authorList>
            <person name="Liu C."/>
            <person name="Sun Q."/>
        </authorList>
    </citation>
    <scope>NUCLEOTIDE SEQUENCE</scope>
    <source>
        <strain evidence="2">BX7</strain>
    </source>
</reference>
<comment type="caution">
    <text evidence="2">The sequence shown here is derived from an EMBL/GenBank/DDBJ whole genome shotgun (WGS) entry which is preliminary data.</text>
</comment>